<accession>A0ACB9ADM6</accession>
<organism evidence="1 2">
    <name type="scientific">Cichorium intybus</name>
    <name type="common">Chicory</name>
    <dbReference type="NCBI Taxonomy" id="13427"/>
    <lineage>
        <taxon>Eukaryota</taxon>
        <taxon>Viridiplantae</taxon>
        <taxon>Streptophyta</taxon>
        <taxon>Embryophyta</taxon>
        <taxon>Tracheophyta</taxon>
        <taxon>Spermatophyta</taxon>
        <taxon>Magnoliopsida</taxon>
        <taxon>eudicotyledons</taxon>
        <taxon>Gunneridae</taxon>
        <taxon>Pentapetalae</taxon>
        <taxon>asterids</taxon>
        <taxon>campanulids</taxon>
        <taxon>Asterales</taxon>
        <taxon>Asteraceae</taxon>
        <taxon>Cichorioideae</taxon>
        <taxon>Cichorieae</taxon>
        <taxon>Cichoriinae</taxon>
        <taxon>Cichorium</taxon>
    </lineage>
</organism>
<gene>
    <name evidence="1" type="ORF">L2E82_37407</name>
</gene>
<comment type="caution">
    <text evidence="1">The sequence shown here is derived from an EMBL/GenBank/DDBJ whole genome shotgun (WGS) entry which is preliminary data.</text>
</comment>
<protein>
    <submittedName>
        <fullName evidence="1">Uncharacterized protein</fullName>
    </submittedName>
</protein>
<proteinExistence type="predicted"/>
<dbReference type="Proteomes" id="UP001055811">
    <property type="component" value="Linkage Group LG07"/>
</dbReference>
<reference evidence="2" key="1">
    <citation type="journal article" date="2022" name="Mol. Ecol. Resour.">
        <title>The genomes of chicory, endive, great burdock and yacon provide insights into Asteraceae palaeo-polyploidization history and plant inulin production.</title>
        <authorList>
            <person name="Fan W."/>
            <person name="Wang S."/>
            <person name="Wang H."/>
            <person name="Wang A."/>
            <person name="Jiang F."/>
            <person name="Liu H."/>
            <person name="Zhao H."/>
            <person name="Xu D."/>
            <person name="Zhang Y."/>
        </authorList>
    </citation>
    <scope>NUCLEOTIDE SEQUENCE [LARGE SCALE GENOMIC DNA]</scope>
    <source>
        <strain evidence="2">cv. Punajuju</strain>
    </source>
</reference>
<reference evidence="1 2" key="2">
    <citation type="journal article" date="2022" name="Mol. Ecol. Resour.">
        <title>The genomes of chicory, endive, great burdock and yacon provide insights into Asteraceae paleo-polyploidization history and plant inulin production.</title>
        <authorList>
            <person name="Fan W."/>
            <person name="Wang S."/>
            <person name="Wang H."/>
            <person name="Wang A."/>
            <person name="Jiang F."/>
            <person name="Liu H."/>
            <person name="Zhao H."/>
            <person name="Xu D."/>
            <person name="Zhang Y."/>
        </authorList>
    </citation>
    <scope>NUCLEOTIDE SEQUENCE [LARGE SCALE GENOMIC DNA]</scope>
    <source>
        <strain evidence="2">cv. Punajuju</strain>
        <tissue evidence="1">Leaves</tissue>
    </source>
</reference>
<dbReference type="EMBL" id="CM042015">
    <property type="protein sequence ID" value="KAI3708242.1"/>
    <property type="molecule type" value="Genomic_DNA"/>
</dbReference>
<evidence type="ECO:0000313" key="1">
    <source>
        <dbReference type="EMBL" id="KAI3708242.1"/>
    </source>
</evidence>
<evidence type="ECO:0000313" key="2">
    <source>
        <dbReference type="Proteomes" id="UP001055811"/>
    </source>
</evidence>
<sequence>MHNLLITVPNQNWFSVWRLLPHDLADNFPTISPITSHDLKIPRLQNQFFFPMNSESIFTAKSVITYGMQVCETCMLPWKHQVGEESTERDESLQGRWTLEGERVESERFNDQIKGFVKASSFFRFCSLGCKDRWIWYGPSKQSTNSSRTCE</sequence>
<keyword evidence="2" id="KW-1185">Reference proteome</keyword>
<name>A0ACB9ADM6_CICIN</name>